<name>A0A127P5Z4_9BURK</name>
<dbReference type="AlphaFoldDB" id="A0A127P5Z4"/>
<organism evidence="1">
    <name type="scientific">Collimonas fungivorans</name>
    <dbReference type="NCBI Taxonomy" id="158899"/>
    <lineage>
        <taxon>Bacteria</taxon>
        <taxon>Pseudomonadati</taxon>
        <taxon>Pseudomonadota</taxon>
        <taxon>Betaproteobacteria</taxon>
        <taxon>Burkholderiales</taxon>
        <taxon>Oxalobacteraceae</taxon>
        <taxon>Collimonas</taxon>
    </lineage>
</organism>
<accession>A0A127P5Z4</accession>
<protein>
    <submittedName>
        <fullName evidence="1">Uncharacterized protein</fullName>
    </submittedName>
</protein>
<reference evidence="1 2" key="1">
    <citation type="submission" date="2015-11" db="EMBL/GenBank/DDBJ databases">
        <title>Exploring the genomic traits of fungus-feeding bacterial genus Collimonas.</title>
        <authorList>
            <person name="Song C."/>
            <person name="Schmidt R."/>
            <person name="de Jager V."/>
            <person name="Krzyzanowska D."/>
            <person name="Jongedijk E."/>
            <person name="Cankar K."/>
            <person name="Beekwilder J."/>
            <person name="van Veen A."/>
            <person name="de Boer W."/>
            <person name="van Veen J.A."/>
            <person name="Garbeva P."/>
        </authorList>
    </citation>
    <scope>NUCLEOTIDE SEQUENCE [LARGE SCALE GENOMIC DNA]</scope>
    <source>
        <strain evidence="1 2">Ter6</strain>
    </source>
</reference>
<evidence type="ECO:0000313" key="1">
    <source>
        <dbReference type="EMBL" id="AMO92851.1"/>
    </source>
</evidence>
<proteinExistence type="predicted"/>
<dbReference type="EMBL" id="CP013232">
    <property type="protein sequence ID" value="AMO92851.1"/>
    <property type="molecule type" value="Genomic_DNA"/>
</dbReference>
<dbReference type="PATRIC" id="fig|158899.10.peg.119"/>
<evidence type="ECO:0000313" key="2">
    <source>
        <dbReference type="Proteomes" id="UP000072421"/>
    </source>
</evidence>
<sequence length="37" mass="4053">MEISLVAGKEVFLFFGKVRIQAEIRSAVPATSLEFPA</sequence>
<gene>
    <name evidence="1" type="ORF">CFter6_0120</name>
</gene>
<dbReference type="Proteomes" id="UP000072421">
    <property type="component" value="Chromosome"/>
</dbReference>